<dbReference type="PANTHER" id="PTHR22916:SF3">
    <property type="entry name" value="UDP-GLCNAC:BETAGAL BETA-1,3-N-ACETYLGLUCOSAMINYLTRANSFERASE-LIKE PROTEIN 1"/>
    <property type="match status" value="1"/>
</dbReference>
<sequence length="344" mass="40462">MPKVSVFLITYNRVNLVGEAIEAILNQTYGDFELIIMDNGSTDGTSEFVNSKFKDRRIRMHRNEINSRTYVNLTFEIASGDYMLITHDDDMMAPNMLEREVKILDKYPDVVLVASNITIIDLNHRIVWKKGVKIEEDKVFERGEFIESFLKKGIYLPMPTALMRRKFFIENNLRFNPDVGPASDTYLWFEVNLFPKKLYLISDSLYFYTSHGEQDSVSNSFSIELTFFKGVIDFLRKEGYVNLIPLAEKRFAKSLASSSSKSFFNGKIDWDTYNRAKQLVVSIYNQNEWSLLERFIFQFKLRFPKLFFTVKQVRAIGHMLWNCVFHRRSQLPSKKLTKIPYRRI</sequence>
<gene>
    <name evidence="2" type="ORF">ENV41_00160</name>
</gene>
<dbReference type="InterPro" id="IPR029044">
    <property type="entry name" value="Nucleotide-diphossugar_trans"/>
</dbReference>
<reference evidence="2" key="1">
    <citation type="journal article" date="2020" name="mSystems">
        <title>Genome- and Community-Level Interaction Insights into Carbon Utilization and Element Cycling Functions of Hydrothermarchaeota in Hydrothermal Sediment.</title>
        <authorList>
            <person name="Zhou Z."/>
            <person name="Liu Y."/>
            <person name="Xu W."/>
            <person name="Pan J."/>
            <person name="Luo Z.H."/>
            <person name="Li M."/>
        </authorList>
    </citation>
    <scope>NUCLEOTIDE SEQUENCE [LARGE SCALE GENOMIC DNA]</scope>
    <source>
        <strain evidence="2">SpSt-757</strain>
    </source>
</reference>
<keyword evidence="2" id="KW-0808">Transferase</keyword>
<dbReference type="Gene3D" id="3.90.550.10">
    <property type="entry name" value="Spore Coat Polysaccharide Biosynthesis Protein SpsA, Chain A"/>
    <property type="match status" value="1"/>
</dbReference>
<evidence type="ECO:0000259" key="1">
    <source>
        <dbReference type="Pfam" id="PF00535"/>
    </source>
</evidence>
<name>A0A7V3N525_UNCC3</name>
<comment type="caution">
    <text evidence="2">The sequence shown here is derived from an EMBL/GenBank/DDBJ whole genome shotgun (WGS) entry which is preliminary data.</text>
</comment>
<dbReference type="GO" id="GO:0016758">
    <property type="term" value="F:hexosyltransferase activity"/>
    <property type="evidence" value="ECO:0007669"/>
    <property type="project" value="UniProtKB-ARBA"/>
</dbReference>
<dbReference type="EMBL" id="DTGG01000008">
    <property type="protein sequence ID" value="HFZ08532.1"/>
    <property type="molecule type" value="Genomic_DNA"/>
</dbReference>
<organism evidence="2">
    <name type="scientific">candidate division CPR3 bacterium</name>
    <dbReference type="NCBI Taxonomy" id="2268181"/>
    <lineage>
        <taxon>Bacteria</taxon>
        <taxon>Bacteria division CPR3</taxon>
    </lineage>
</organism>
<dbReference type="PANTHER" id="PTHR22916">
    <property type="entry name" value="GLYCOSYLTRANSFERASE"/>
    <property type="match status" value="1"/>
</dbReference>
<dbReference type="Pfam" id="PF00535">
    <property type="entry name" value="Glycos_transf_2"/>
    <property type="match status" value="1"/>
</dbReference>
<feature type="domain" description="Glycosyltransferase 2-like" evidence="1">
    <location>
        <begin position="5"/>
        <end position="167"/>
    </location>
</feature>
<dbReference type="AlphaFoldDB" id="A0A7V3N525"/>
<dbReference type="SUPFAM" id="SSF53448">
    <property type="entry name" value="Nucleotide-diphospho-sugar transferases"/>
    <property type="match status" value="1"/>
</dbReference>
<protein>
    <submittedName>
        <fullName evidence="2">Glycosyltransferase</fullName>
    </submittedName>
</protein>
<proteinExistence type="predicted"/>
<dbReference type="InterPro" id="IPR001173">
    <property type="entry name" value="Glyco_trans_2-like"/>
</dbReference>
<evidence type="ECO:0000313" key="2">
    <source>
        <dbReference type="EMBL" id="HFZ08532.1"/>
    </source>
</evidence>
<accession>A0A7V3N525</accession>